<protein>
    <recommendedName>
        <fullName evidence="4">M96 mating-specific protein family</fullName>
    </recommendedName>
</protein>
<comment type="caution">
    <text evidence="2">The sequence shown here is derived from an EMBL/GenBank/DDBJ whole genome shotgun (WGS) entry which is preliminary data.</text>
</comment>
<sequence>MSFLVTEEDTSILNEAIAFLEACDSNEAFSADTDSTDNSSLDDVPSLDDLLDGNSLKLLDVSPGVTPSSPPTTTKGQPLKPKPTKKRRVRSAATSSTGLQRRKRAELASLREQVEELQGVLNHLNNAASPTTPLRALEVTETAEASEVKSRRSPYHSQAIEQYRLRLQAEKVNRHLKAIMKNQTKVRESLYGVLQKRSTLFGMDYVMNGQEPRCGAILSGASYVDAWMSRLENTAERLSLLSRSIFKEKKPTSVSTSMLCKYDERRRTKIVEFETSTPLSCSFQDASRLLWSDFQSNRKMGIKPNTLVKNIVLTMPSRQGAISTEKLHFMRKYQDSDQTLLTWADIMVLPTKRELRFRTEGIILLAPSEDSPQACISRSFLKLYLDVHDADYALRPEDIAYAQDIVLGAMATKIRVYWQSLQNMMIEGSSQATIA</sequence>
<dbReference type="AlphaFoldDB" id="A0ABD3FXD0"/>
<name>A0ABD3FXD0_9STRA</name>
<dbReference type="Proteomes" id="UP001632037">
    <property type="component" value="Unassembled WGS sequence"/>
</dbReference>
<organism evidence="2 3">
    <name type="scientific">Phytophthora oleae</name>
    <dbReference type="NCBI Taxonomy" id="2107226"/>
    <lineage>
        <taxon>Eukaryota</taxon>
        <taxon>Sar</taxon>
        <taxon>Stramenopiles</taxon>
        <taxon>Oomycota</taxon>
        <taxon>Peronosporomycetes</taxon>
        <taxon>Peronosporales</taxon>
        <taxon>Peronosporaceae</taxon>
        <taxon>Phytophthora</taxon>
    </lineage>
</organism>
<dbReference type="EMBL" id="JBIMZQ010000006">
    <property type="protein sequence ID" value="KAL3670966.1"/>
    <property type="molecule type" value="Genomic_DNA"/>
</dbReference>
<evidence type="ECO:0008006" key="4">
    <source>
        <dbReference type="Google" id="ProtNLM"/>
    </source>
</evidence>
<reference evidence="2 3" key="1">
    <citation type="submission" date="2024-09" db="EMBL/GenBank/DDBJ databases">
        <title>Genome sequencing and assembly of Phytophthora oleae, isolate VK10A, causative agent of rot of olive drupes.</title>
        <authorList>
            <person name="Conti Taguali S."/>
            <person name="Riolo M."/>
            <person name="La Spada F."/>
            <person name="Cacciola S.O."/>
            <person name="Dionisio G."/>
        </authorList>
    </citation>
    <scope>NUCLEOTIDE SEQUENCE [LARGE SCALE GENOMIC DNA]</scope>
    <source>
        <strain evidence="2 3">VK10A</strain>
    </source>
</reference>
<evidence type="ECO:0000256" key="1">
    <source>
        <dbReference type="SAM" id="MobiDB-lite"/>
    </source>
</evidence>
<feature type="compositionally biased region" description="Low complexity" evidence="1">
    <location>
        <begin position="62"/>
        <end position="74"/>
    </location>
</feature>
<keyword evidence="3" id="KW-1185">Reference proteome</keyword>
<proteinExistence type="predicted"/>
<feature type="region of interest" description="Disordered" evidence="1">
    <location>
        <begin position="62"/>
        <end position="105"/>
    </location>
</feature>
<evidence type="ECO:0000313" key="2">
    <source>
        <dbReference type="EMBL" id="KAL3670966.1"/>
    </source>
</evidence>
<gene>
    <name evidence="2" type="ORF">V7S43_004151</name>
</gene>
<evidence type="ECO:0000313" key="3">
    <source>
        <dbReference type="Proteomes" id="UP001632037"/>
    </source>
</evidence>
<accession>A0ABD3FXD0</accession>